<evidence type="ECO:0000313" key="2">
    <source>
        <dbReference type="Proteomes" id="UP000789366"/>
    </source>
</evidence>
<accession>A0ACA9L531</accession>
<organism evidence="1 2">
    <name type="scientific">Cetraspora pellucida</name>
    <dbReference type="NCBI Taxonomy" id="1433469"/>
    <lineage>
        <taxon>Eukaryota</taxon>
        <taxon>Fungi</taxon>
        <taxon>Fungi incertae sedis</taxon>
        <taxon>Mucoromycota</taxon>
        <taxon>Glomeromycotina</taxon>
        <taxon>Glomeromycetes</taxon>
        <taxon>Diversisporales</taxon>
        <taxon>Gigasporaceae</taxon>
        <taxon>Cetraspora</taxon>
    </lineage>
</organism>
<dbReference type="Proteomes" id="UP000789366">
    <property type="component" value="Unassembled WGS sequence"/>
</dbReference>
<sequence>MNLLQINGYSNTNLSNVLTSNEITACLNYNYLSVTNNEGLTSKSADDQQLNSLASLILFATIKKDLEEYYNYSGKSYIIYKSEEDNSDTGKV</sequence>
<protein>
    <submittedName>
        <fullName evidence="1">2261_t:CDS:1</fullName>
    </submittedName>
</protein>
<reference evidence="1" key="1">
    <citation type="submission" date="2021-06" db="EMBL/GenBank/DDBJ databases">
        <authorList>
            <person name="Kallberg Y."/>
            <person name="Tangrot J."/>
            <person name="Rosling A."/>
        </authorList>
    </citation>
    <scope>NUCLEOTIDE SEQUENCE</scope>
    <source>
        <strain evidence="1">28 12/20/2015</strain>
    </source>
</reference>
<keyword evidence="2" id="KW-1185">Reference proteome</keyword>
<evidence type="ECO:0000313" key="1">
    <source>
        <dbReference type="EMBL" id="CAG8511222.1"/>
    </source>
</evidence>
<gene>
    <name evidence="1" type="ORF">SPELUC_LOCUS3486</name>
</gene>
<dbReference type="EMBL" id="CAJVPW010002667">
    <property type="protein sequence ID" value="CAG8511222.1"/>
    <property type="molecule type" value="Genomic_DNA"/>
</dbReference>
<comment type="caution">
    <text evidence="1">The sequence shown here is derived from an EMBL/GenBank/DDBJ whole genome shotgun (WGS) entry which is preliminary data.</text>
</comment>
<name>A0ACA9L531_9GLOM</name>
<proteinExistence type="predicted"/>